<dbReference type="SUPFAM" id="SSF52313">
    <property type="entry name" value="Ribosomal protein S2"/>
    <property type="match status" value="1"/>
</dbReference>
<dbReference type="InterPro" id="IPR023591">
    <property type="entry name" value="Ribosomal_uS2_flav_dom_sf"/>
</dbReference>
<feature type="compositionally biased region" description="Basic and acidic residues" evidence="7">
    <location>
        <begin position="312"/>
        <end position="328"/>
    </location>
</feature>
<dbReference type="STRING" id="1391653.AKJ08_0663"/>
<evidence type="ECO:0000256" key="6">
    <source>
        <dbReference type="RuleBase" id="RU003631"/>
    </source>
</evidence>
<protein>
    <recommendedName>
        <fullName evidence="4 5">Small ribosomal subunit protein uS2</fullName>
    </recommendedName>
</protein>
<evidence type="ECO:0000256" key="5">
    <source>
        <dbReference type="HAMAP-Rule" id="MF_00291"/>
    </source>
</evidence>
<keyword evidence="2 5" id="KW-0689">Ribosomal protein</keyword>
<dbReference type="Gene3D" id="1.10.287.610">
    <property type="entry name" value="Helix hairpin bin"/>
    <property type="match status" value="1"/>
</dbReference>
<dbReference type="Proteomes" id="UP000055590">
    <property type="component" value="Chromosome"/>
</dbReference>
<dbReference type="GO" id="GO:0003735">
    <property type="term" value="F:structural constituent of ribosome"/>
    <property type="evidence" value="ECO:0007669"/>
    <property type="project" value="InterPro"/>
</dbReference>
<dbReference type="AlphaFoldDB" id="A0A0K1PA37"/>
<dbReference type="KEGG" id="vin:AKJ08_0663"/>
<keyword evidence="3 5" id="KW-0687">Ribonucleoprotein</keyword>
<gene>
    <name evidence="5" type="primary">rpsB</name>
    <name evidence="8" type="ORF">AKJ08_0663</name>
</gene>
<dbReference type="NCBIfam" id="TIGR01011">
    <property type="entry name" value="rpsB_bact"/>
    <property type="match status" value="1"/>
</dbReference>
<dbReference type="HAMAP" id="MF_00291_B">
    <property type="entry name" value="Ribosomal_uS2_B"/>
    <property type="match status" value="1"/>
</dbReference>
<dbReference type="PATRIC" id="fig|1391653.3.peg.681"/>
<feature type="compositionally biased region" description="Basic and acidic residues" evidence="7">
    <location>
        <begin position="256"/>
        <end position="299"/>
    </location>
</feature>
<keyword evidence="9" id="KW-1185">Reference proteome</keyword>
<evidence type="ECO:0000313" key="8">
    <source>
        <dbReference type="EMBL" id="AKU90276.1"/>
    </source>
</evidence>
<dbReference type="InterPro" id="IPR018130">
    <property type="entry name" value="Ribosomal_uS2_CS"/>
</dbReference>
<organism evidence="8 9">
    <name type="scientific">Vulgatibacter incomptus</name>
    <dbReference type="NCBI Taxonomy" id="1391653"/>
    <lineage>
        <taxon>Bacteria</taxon>
        <taxon>Pseudomonadati</taxon>
        <taxon>Myxococcota</taxon>
        <taxon>Myxococcia</taxon>
        <taxon>Myxococcales</taxon>
        <taxon>Cystobacterineae</taxon>
        <taxon>Vulgatibacteraceae</taxon>
        <taxon>Vulgatibacter</taxon>
    </lineage>
</organism>
<sequence>MEPTTETQPEAFAPPESPMAAAAAAATAISMKQLLEAGVHFGHQTRRWNPKMKPYIFGARNGIYIIDLQKTVKLARNAFRFVADSVAKGGTVLFVGTKKQAQDVIMEEATRCNQFHVTNRWLGGTLTNFKTVKQGIDRLKTLEKMAEDGTFERLPKKEVAILMREQDKLQRNLGGIKELTRLPSVLFVIDPKKEHLAIHEANRLGIPVVAVVDTNCDPEGITHVIPGNDDAIRSIRLFAGKVADAALEGMARYAATRHERAEEPSREREEEGRGERRGPRGDRGDRRGPGGGRPGERRGPPPRGPRAEAGGAEERRGPAVEVVRRAEPAAEAAPDAE</sequence>
<dbReference type="PROSITE" id="PS00963">
    <property type="entry name" value="RIBOSOMAL_S2_2"/>
    <property type="match status" value="1"/>
</dbReference>
<comment type="similarity">
    <text evidence="1 5 6">Belongs to the universal ribosomal protein uS2 family.</text>
</comment>
<dbReference type="PROSITE" id="PS00962">
    <property type="entry name" value="RIBOSOMAL_S2_1"/>
    <property type="match status" value="1"/>
</dbReference>
<evidence type="ECO:0000256" key="3">
    <source>
        <dbReference type="ARBA" id="ARBA00023274"/>
    </source>
</evidence>
<evidence type="ECO:0000256" key="2">
    <source>
        <dbReference type="ARBA" id="ARBA00022980"/>
    </source>
</evidence>
<dbReference type="Pfam" id="PF00318">
    <property type="entry name" value="Ribosomal_S2"/>
    <property type="match status" value="1"/>
</dbReference>
<dbReference type="FunFam" id="1.10.287.610:FF:000001">
    <property type="entry name" value="30S ribosomal protein S2"/>
    <property type="match status" value="1"/>
</dbReference>
<feature type="region of interest" description="Disordered" evidence="7">
    <location>
        <begin position="255"/>
        <end position="337"/>
    </location>
</feature>
<proteinExistence type="inferred from homology"/>
<dbReference type="GO" id="GO:0022627">
    <property type="term" value="C:cytosolic small ribosomal subunit"/>
    <property type="evidence" value="ECO:0007669"/>
    <property type="project" value="TreeGrafter"/>
</dbReference>
<dbReference type="PANTHER" id="PTHR12534">
    <property type="entry name" value="30S RIBOSOMAL PROTEIN S2 PROKARYOTIC AND ORGANELLAR"/>
    <property type="match status" value="1"/>
</dbReference>
<dbReference type="InterPro" id="IPR005706">
    <property type="entry name" value="Ribosomal_uS2_bac/mit/plastid"/>
</dbReference>
<accession>A0A0K1PA37</accession>
<name>A0A0K1PA37_9BACT</name>
<evidence type="ECO:0000313" key="9">
    <source>
        <dbReference type="Proteomes" id="UP000055590"/>
    </source>
</evidence>
<dbReference type="PRINTS" id="PR00395">
    <property type="entry name" value="RIBOSOMALS2"/>
</dbReference>
<dbReference type="CDD" id="cd01425">
    <property type="entry name" value="RPS2"/>
    <property type="match status" value="1"/>
</dbReference>
<evidence type="ECO:0000256" key="7">
    <source>
        <dbReference type="SAM" id="MobiDB-lite"/>
    </source>
</evidence>
<dbReference type="GO" id="GO:0006412">
    <property type="term" value="P:translation"/>
    <property type="evidence" value="ECO:0007669"/>
    <property type="project" value="UniProtKB-UniRule"/>
</dbReference>
<dbReference type="Gene3D" id="3.40.50.10490">
    <property type="entry name" value="Glucose-6-phosphate isomerase like protein, domain 1"/>
    <property type="match status" value="1"/>
</dbReference>
<dbReference type="EMBL" id="CP012332">
    <property type="protein sequence ID" value="AKU90276.1"/>
    <property type="molecule type" value="Genomic_DNA"/>
</dbReference>
<evidence type="ECO:0000256" key="1">
    <source>
        <dbReference type="ARBA" id="ARBA00006242"/>
    </source>
</evidence>
<dbReference type="InterPro" id="IPR001865">
    <property type="entry name" value="Ribosomal_uS2"/>
</dbReference>
<evidence type="ECO:0000256" key="4">
    <source>
        <dbReference type="ARBA" id="ARBA00035256"/>
    </source>
</evidence>
<reference evidence="8 9" key="1">
    <citation type="submission" date="2015-08" db="EMBL/GenBank/DDBJ databases">
        <authorList>
            <person name="Babu N.S."/>
            <person name="Beckwith C.J."/>
            <person name="Beseler K.G."/>
            <person name="Brison A."/>
            <person name="Carone J.V."/>
            <person name="Caskin T.P."/>
            <person name="Diamond M."/>
            <person name="Durham M.E."/>
            <person name="Foxe J.M."/>
            <person name="Go M."/>
            <person name="Henderson B.A."/>
            <person name="Jones I.B."/>
            <person name="McGettigan J.A."/>
            <person name="Micheletti S.J."/>
            <person name="Nasrallah M.E."/>
            <person name="Ortiz D."/>
            <person name="Piller C.R."/>
            <person name="Privatt S.R."/>
            <person name="Schneider S.L."/>
            <person name="Sharp S."/>
            <person name="Smith T.C."/>
            <person name="Stanton J.D."/>
            <person name="Ullery H.E."/>
            <person name="Wilson R.J."/>
            <person name="Serrano M.G."/>
            <person name="Buck G."/>
            <person name="Lee V."/>
            <person name="Wang Y."/>
            <person name="Carvalho R."/>
            <person name="Voegtly L."/>
            <person name="Shi R."/>
            <person name="Duckworth R."/>
            <person name="Johnson A."/>
            <person name="Loviza R."/>
            <person name="Walstead R."/>
            <person name="Shah Z."/>
            <person name="Kiflezghi M."/>
            <person name="Wade K."/>
            <person name="Ball S.L."/>
            <person name="Bradley K.W."/>
            <person name="Asai D.J."/>
            <person name="Bowman C.A."/>
            <person name="Russell D.A."/>
            <person name="Pope W.H."/>
            <person name="Jacobs-Sera D."/>
            <person name="Hendrix R.W."/>
            <person name="Hatfull G.F."/>
        </authorList>
    </citation>
    <scope>NUCLEOTIDE SEQUENCE [LARGE SCALE GENOMIC DNA]</scope>
    <source>
        <strain evidence="8 9">DSM 27710</strain>
    </source>
</reference>
<dbReference type="PANTHER" id="PTHR12534:SF0">
    <property type="entry name" value="SMALL RIBOSOMAL SUBUNIT PROTEIN US2M"/>
    <property type="match status" value="1"/>
</dbReference>